<feature type="chain" id="PRO_5029526794" description="Cnidarian restricted protein" evidence="1">
    <location>
        <begin position="21"/>
        <end position="126"/>
    </location>
</feature>
<feature type="signal peptide" evidence="1">
    <location>
        <begin position="1"/>
        <end position="20"/>
    </location>
</feature>
<evidence type="ECO:0000256" key="1">
    <source>
        <dbReference type="SAM" id="SignalP"/>
    </source>
</evidence>
<reference evidence="2" key="1">
    <citation type="submission" date="2021-01" db="UniProtKB">
        <authorList>
            <consortium name="EnsemblMetazoa"/>
        </authorList>
    </citation>
    <scope>IDENTIFICATION</scope>
</reference>
<evidence type="ECO:0008006" key="4">
    <source>
        <dbReference type="Google" id="ProtNLM"/>
    </source>
</evidence>
<proteinExistence type="predicted"/>
<keyword evidence="3" id="KW-1185">Reference proteome</keyword>
<evidence type="ECO:0000313" key="3">
    <source>
        <dbReference type="Proteomes" id="UP000594262"/>
    </source>
</evidence>
<protein>
    <recommendedName>
        <fullName evidence="4">Cnidarian restricted protein</fullName>
    </recommendedName>
</protein>
<name>A0A7M5U0I3_9CNID</name>
<keyword evidence="1" id="KW-0732">Signal</keyword>
<dbReference type="EnsemblMetazoa" id="CLYHEMT004459.1">
    <property type="protein sequence ID" value="CLYHEMP004459.1"/>
    <property type="gene ID" value="CLYHEMG004459"/>
</dbReference>
<accession>A0A7M5U0I3</accession>
<organism evidence="2 3">
    <name type="scientific">Clytia hemisphaerica</name>
    <dbReference type="NCBI Taxonomy" id="252671"/>
    <lineage>
        <taxon>Eukaryota</taxon>
        <taxon>Metazoa</taxon>
        <taxon>Cnidaria</taxon>
        <taxon>Hydrozoa</taxon>
        <taxon>Hydroidolina</taxon>
        <taxon>Leptothecata</taxon>
        <taxon>Obeliida</taxon>
        <taxon>Clytiidae</taxon>
        <taxon>Clytia</taxon>
    </lineage>
</organism>
<sequence>MKIQLVLLLSTLLLLPTIMALVVVEKTFEERLTDYSKTVPYIPHRNTEESLLECERFVTRLCRDKMYRNVDHFNSCCAVEYQFCLERKTRISDGLPCENTLVPVVFCYTPDNCFTCYVETILCTHV</sequence>
<evidence type="ECO:0000313" key="2">
    <source>
        <dbReference type="EnsemblMetazoa" id="CLYHEMP004459.1"/>
    </source>
</evidence>
<dbReference type="Proteomes" id="UP000594262">
    <property type="component" value="Unplaced"/>
</dbReference>
<dbReference type="AlphaFoldDB" id="A0A7M5U0I3"/>